<dbReference type="EMBL" id="JNBR01002501">
    <property type="protein sequence ID" value="OQR82293.1"/>
    <property type="molecule type" value="Genomic_DNA"/>
</dbReference>
<dbReference type="InterPro" id="IPR017871">
    <property type="entry name" value="ABC_transporter-like_CS"/>
</dbReference>
<gene>
    <name evidence="15" type="ORF">ACHHYP_16267</name>
</gene>
<dbReference type="Gene3D" id="3.40.50.300">
    <property type="entry name" value="P-loop containing nucleotide triphosphate hydrolases"/>
    <property type="match status" value="2"/>
</dbReference>
<feature type="transmembrane region" description="Helical" evidence="12">
    <location>
        <begin position="169"/>
        <end position="186"/>
    </location>
</feature>
<dbReference type="CDD" id="cd18577">
    <property type="entry name" value="ABC_6TM_Pgp_ABCB1_D1_like"/>
    <property type="match status" value="1"/>
</dbReference>
<dbReference type="SUPFAM" id="SSF90123">
    <property type="entry name" value="ABC transporter transmembrane region"/>
    <property type="match status" value="2"/>
</dbReference>
<evidence type="ECO:0000256" key="12">
    <source>
        <dbReference type="SAM" id="Phobius"/>
    </source>
</evidence>
<feature type="transmembrane region" description="Helical" evidence="12">
    <location>
        <begin position="44"/>
        <end position="67"/>
    </location>
</feature>
<feature type="region of interest" description="Disordered" evidence="11">
    <location>
        <begin position="634"/>
        <end position="663"/>
    </location>
</feature>
<feature type="transmembrane region" description="Helical" evidence="12">
    <location>
        <begin position="681"/>
        <end position="714"/>
    </location>
</feature>
<name>A0A1V9Y9A5_ACHHY</name>
<dbReference type="GO" id="GO:0005524">
    <property type="term" value="F:ATP binding"/>
    <property type="evidence" value="ECO:0007669"/>
    <property type="project" value="UniProtKB-KW"/>
</dbReference>
<evidence type="ECO:0000256" key="8">
    <source>
        <dbReference type="ARBA" id="ARBA00022989"/>
    </source>
</evidence>
<dbReference type="GO" id="GO:0015421">
    <property type="term" value="F:ABC-type oligopeptide transporter activity"/>
    <property type="evidence" value="ECO:0007669"/>
    <property type="project" value="TreeGrafter"/>
</dbReference>
<dbReference type="InterPro" id="IPR003593">
    <property type="entry name" value="AAA+_ATPase"/>
</dbReference>
<dbReference type="PROSITE" id="PS50929">
    <property type="entry name" value="ABC_TM1F"/>
    <property type="match status" value="2"/>
</dbReference>
<feature type="transmembrane region" description="Helical" evidence="12">
    <location>
        <begin position="269"/>
        <end position="292"/>
    </location>
</feature>
<evidence type="ECO:0000256" key="2">
    <source>
        <dbReference type="ARBA" id="ARBA00007577"/>
    </source>
</evidence>
<dbReference type="STRING" id="1202772.A0A1V9Y9A5"/>
<evidence type="ECO:0000256" key="4">
    <source>
        <dbReference type="ARBA" id="ARBA00022692"/>
    </source>
</evidence>
<dbReference type="InterPro" id="IPR003439">
    <property type="entry name" value="ABC_transporter-like_ATP-bd"/>
</dbReference>
<evidence type="ECO:0000256" key="11">
    <source>
        <dbReference type="SAM" id="MobiDB-lite"/>
    </source>
</evidence>
<feature type="domain" description="ABC transmembrane type-1" evidence="14">
    <location>
        <begin position="47"/>
        <end position="342"/>
    </location>
</feature>
<dbReference type="CDD" id="cd18578">
    <property type="entry name" value="ABC_6TM_Pgp_ABCB1_D2_like"/>
    <property type="match status" value="1"/>
</dbReference>
<evidence type="ECO:0000259" key="14">
    <source>
        <dbReference type="PROSITE" id="PS50929"/>
    </source>
</evidence>
<dbReference type="InterPro" id="IPR011527">
    <property type="entry name" value="ABC1_TM_dom"/>
</dbReference>
<dbReference type="FunFam" id="3.40.50.300:FF:000251">
    <property type="entry name" value="ABC transporter B family member 19"/>
    <property type="match status" value="1"/>
</dbReference>
<feature type="domain" description="ABC transporter" evidence="13">
    <location>
        <begin position="1007"/>
        <end position="1245"/>
    </location>
</feature>
<dbReference type="Pfam" id="PF00664">
    <property type="entry name" value="ABC_membrane"/>
    <property type="match status" value="2"/>
</dbReference>
<dbReference type="Gene3D" id="1.20.1560.10">
    <property type="entry name" value="ABC transporter type 1, transmembrane domain"/>
    <property type="match status" value="1"/>
</dbReference>
<sequence>MVDGYEFTKAETPRSSASAALPPPSPRPVPLTKLFRFADRTDKLLMALGVVAAMATGCSQPLLIIFFSDAVSVLSPGADPTTYRSNVNAVVLKFVYVGVGVLVSGFVQVACWSITASRQAKRLRHAYASAILRQDIGWFDVNEPLQLASRIADTTLLVQNGMGRKVGDAINYATMGLSSMVLGFVYGWELSLVLFACIPFIVLSTYLMTKALTAAVQGGIDAYAEAGAVAEEALGNIKTVHMLNAFDTIAAKYSKALEKTQAIGVRRGLAVGLGMGSMFLCNIGSYGVGMYYGTVKIVHDRDAGCEGHGCYTGGHVLTVFFCVVLGAIALGQAAPAVQAITAGRAAASDIYALLARLSPIDATASTEGVKLGPVAGAITLENVTFAYPSRPNAVVCNGYSLHIPAGQKIAFVGPSGSGKSTIVSLLERFYDPLSGRVLLDGHDLRALHVAELRRHIGLVGQEPCLFADSIAANIRRGKPGATDAEVVAAAKQANAYDFVMAFPEGFETQVGDRGAQLSGGQKQRIAIARAILKDPAVLILDEATSALDTESEHVVQASLDRLVASGHRTTIIIAHRLSTIRNADRIVVLDRGNVVEDGTHDQLLALDGGHYKSLVAAQMLGGEGAMDDTDLATATTPVATTRRPKTMDDTSVDATSSEAQTDAPGAPASLWRLWALGRPDFVHFVCGSLGAIVHGAVYPVWGLLFTHVVVLFFRTDLDGDELRHRAMLWGIGFACLGVTMGLAILLQQHQFAVACERLTTRVRSQLFAAMLRQDLGWFDDHSTGALTTQLATDASTVKSLTTETLNAVLVNLASLVLAFAVAFAHSWQMTLVLCVIMPPLGFASYMEMQTASNTDKDVNDGDVRAGALLAEAISAIRTVASFGLESATADAYLMYLEASRATDIRVGLKSSVAYGISQGVPLLGQGFAFWCGGWLITRGDVTFQDEMTVMFAILFATNSIGMAMQGLGDIGKAKTAVHRVFALLDREPTIDAMATDGVDLAHVDGAIELRHVAFRYPSRPDTTIYSDYSLVIPAGQTLALVGTSGSGKSTAIGLIERFYDPVAGAVTIDGHDLRTVNVQSLRRHISLVSQEPVLFGGSIADNIAMGKPGATLDEVTAAATMANAHSFITQFPDGYATQVGDRGAQLSGGQKQRIAIARAIIGDPAILLLDEATSALDNESERVVQASLDALLQQKRRTTVVVAHRLSTIRNADLIAVVHDGGVSELGTHDQLMAIDGGIYRSLVARQLQA</sequence>
<keyword evidence="8 12" id="KW-1133">Transmembrane helix</keyword>
<feature type="transmembrane region" description="Helical" evidence="12">
    <location>
        <begin position="312"/>
        <end position="330"/>
    </location>
</feature>
<dbReference type="SMART" id="SM00382">
    <property type="entry name" value="AAA"/>
    <property type="match status" value="2"/>
</dbReference>
<feature type="compositionally biased region" description="Basic and acidic residues" evidence="11">
    <location>
        <begin position="1"/>
        <end position="12"/>
    </location>
</feature>
<feature type="transmembrane region" description="Helical" evidence="12">
    <location>
        <begin position="94"/>
        <end position="115"/>
    </location>
</feature>
<proteinExistence type="inferred from homology"/>
<keyword evidence="6" id="KW-0547">Nucleotide-binding</keyword>
<dbReference type="GO" id="GO:0090374">
    <property type="term" value="P:oligopeptide export from mitochondrion"/>
    <property type="evidence" value="ECO:0007669"/>
    <property type="project" value="TreeGrafter"/>
</dbReference>
<evidence type="ECO:0000256" key="6">
    <source>
        <dbReference type="ARBA" id="ARBA00022741"/>
    </source>
</evidence>
<protein>
    <submittedName>
        <fullName evidence="15">ATP-binding Cassette (ABC) Superfamily</fullName>
    </submittedName>
</protein>
<comment type="caution">
    <text evidence="15">The sequence shown here is derived from an EMBL/GenBank/DDBJ whole genome shotgun (WGS) entry which is preliminary data.</text>
</comment>
<feature type="domain" description="ABC transporter" evidence="13">
    <location>
        <begin position="378"/>
        <end position="616"/>
    </location>
</feature>
<comment type="similarity">
    <text evidence="2">Belongs to the ABC transporter superfamily. ABCB family. Multidrug resistance exporter (TC 3.A.1.201) subfamily.</text>
</comment>
<feature type="region of interest" description="Disordered" evidence="11">
    <location>
        <begin position="1"/>
        <end position="25"/>
    </location>
</feature>
<keyword evidence="7 15" id="KW-0067">ATP-binding</keyword>
<feature type="transmembrane region" description="Helical" evidence="12">
    <location>
        <begin position="726"/>
        <end position="746"/>
    </location>
</feature>
<keyword evidence="16" id="KW-1185">Reference proteome</keyword>
<keyword evidence="3" id="KW-0813">Transport</keyword>
<evidence type="ECO:0000256" key="9">
    <source>
        <dbReference type="ARBA" id="ARBA00023136"/>
    </source>
</evidence>
<dbReference type="InterPro" id="IPR027417">
    <property type="entry name" value="P-loop_NTPase"/>
</dbReference>
<dbReference type="InterPro" id="IPR039421">
    <property type="entry name" value="Type_1_exporter"/>
</dbReference>
<evidence type="ECO:0000256" key="1">
    <source>
        <dbReference type="ARBA" id="ARBA00004141"/>
    </source>
</evidence>
<dbReference type="OrthoDB" id="6500128at2759"/>
<evidence type="ECO:0000256" key="7">
    <source>
        <dbReference type="ARBA" id="ARBA00022840"/>
    </source>
</evidence>
<keyword evidence="9 12" id="KW-0472">Membrane</keyword>
<evidence type="ECO:0000313" key="15">
    <source>
        <dbReference type="EMBL" id="OQR82293.1"/>
    </source>
</evidence>
<evidence type="ECO:0000256" key="3">
    <source>
        <dbReference type="ARBA" id="ARBA00022448"/>
    </source>
</evidence>
<evidence type="ECO:0000256" key="5">
    <source>
        <dbReference type="ARBA" id="ARBA00022737"/>
    </source>
</evidence>
<dbReference type="AlphaFoldDB" id="A0A1V9Y9A5"/>
<dbReference type="PANTHER" id="PTHR43394:SF16">
    <property type="entry name" value="ABC TRANSPORTER B FAMILY MEMBER 4-LIKE ISOFORM X1"/>
    <property type="match status" value="1"/>
</dbReference>
<dbReference type="PANTHER" id="PTHR43394">
    <property type="entry name" value="ATP-DEPENDENT PERMEASE MDL1, MITOCHONDRIAL"/>
    <property type="match status" value="1"/>
</dbReference>
<evidence type="ECO:0000313" key="16">
    <source>
        <dbReference type="Proteomes" id="UP000243579"/>
    </source>
</evidence>
<dbReference type="PROSITE" id="PS00211">
    <property type="entry name" value="ABC_TRANSPORTER_1"/>
    <property type="match status" value="2"/>
</dbReference>
<dbReference type="CDD" id="cd03249">
    <property type="entry name" value="ABC_MTABC3_MDL1_MDL2"/>
    <property type="match status" value="2"/>
</dbReference>
<feature type="transmembrane region" description="Helical" evidence="12">
    <location>
        <begin position="192"/>
        <end position="209"/>
    </location>
</feature>
<keyword evidence="5" id="KW-0677">Repeat</keyword>
<dbReference type="PROSITE" id="PS50893">
    <property type="entry name" value="ABC_TRANSPORTER_2"/>
    <property type="match status" value="2"/>
</dbReference>
<keyword evidence="4 12" id="KW-0812">Transmembrane</keyword>
<dbReference type="GO" id="GO:0005743">
    <property type="term" value="C:mitochondrial inner membrane"/>
    <property type="evidence" value="ECO:0007669"/>
    <property type="project" value="TreeGrafter"/>
</dbReference>
<keyword evidence="10" id="KW-0325">Glycoprotein</keyword>
<dbReference type="Pfam" id="PF00005">
    <property type="entry name" value="ABC_tran"/>
    <property type="match status" value="2"/>
</dbReference>
<reference evidence="15 16" key="1">
    <citation type="journal article" date="2014" name="Genome Biol. Evol.">
        <title>The secreted proteins of Achlya hypogyna and Thraustotheca clavata identify the ancestral oomycete secretome and reveal gene acquisitions by horizontal gene transfer.</title>
        <authorList>
            <person name="Misner I."/>
            <person name="Blouin N."/>
            <person name="Leonard G."/>
            <person name="Richards T.A."/>
            <person name="Lane C.E."/>
        </authorList>
    </citation>
    <scope>NUCLEOTIDE SEQUENCE [LARGE SCALE GENOMIC DNA]</scope>
    <source>
        <strain evidence="15 16">ATCC 48635</strain>
    </source>
</reference>
<accession>A0A1V9Y9A5</accession>
<dbReference type="SUPFAM" id="SSF52540">
    <property type="entry name" value="P-loop containing nucleoside triphosphate hydrolases"/>
    <property type="match status" value="2"/>
</dbReference>
<dbReference type="GO" id="GO:0016887">
    <property type="term" value="F:ATP hydrolysis activity"/>
    <property type="evidence" value="ECO:0007669"/>
    <property type="project" value="InterPro"/>
</dbReference>
<evidence type="ECO:0000259" key="13">
    <source>
        <dbReference type="PROSITE" id="PS50893"/>
    </source>
</evidence>
<dbReference type="FunFam" id="3.40.50.300:FF:000205">
    <property type="entry name" value="ABC transporter B family member 4"/>
    <property type="match status" value="1"/>
</dbReference>
<comment type="subcellular location">
    <subcellularLocation>
        <location evidence="1">Membrane</location>
        <topology evidence="1">Multi-pass membrane protein</topology>
    </subcellularLocation>
</comment>
<evidence type="ECO:0000256" key="10">
    <source>
        <dbReference type="ARBA" id="ARBA00023180"/>
    </source>
</evidence>
<organism evidence="15 16">
    <name type="scientific">Achlya hypogyna</name>
    <name type="common">Oomycete</name>
    <name type="synonym">Protoachlya hypogyna</name>
    <dbReference type="NCBI Taxonomy" id="1202772"/>
    <lineage>
        <taxon>Eukaryota</taxon>
        <taxon>Sar</taxon>
        <taxon>Stramenopiles</taxon>
        <taxon>Oomycota</taxon>
        <taxon>Saprolegniomycetes</taxon>
        <taxon>Saprolegniales</taxon>
        <taxon>Achlyaceae</taxon>
        <taxon>Achlya</taxon>
    </lineage>
</organism>
<dbReference type="InterPro" id="IPR036640">
    <property type="entry name" value="ABC1_TM_sf"/>
</dbReference>
<feature type="transmembrane region" description="Helical" evidence="12">
    <location>
        <begin position="805"/>
        <end position="823"/>
    </location>
</feature>
<feature type="domain" description="ABC transmembrane type-1" evidence="14">
    <location>
        <begin position="687"/>
        <end position="972"/>
    </location>
</feature>
<dbReference type="Proteomes" id="UP000243579">
    <property type="component" value="Unassembled WGS sequence"/>
</dbReference>